<feature type="domain" description="Fibronectin type-III" evidence="15">
    <location>
        <begin position="1363"/>
        <end position="1456"/>
    </location>
</feature>
<evidence type="ECO:0000256" key="5">
    <source>
        <dbReference type="ARBA" id="ARBA00022889"/>
    </source>
</evidence>
<keyword evidence="5" id="KW-0130">Cell adhesion</keyword>
<dbReference type="FunFam" id="2.60.40.10:FF:000028">
    <property type="entry name" value="Neuronal cell adhesion molecule"/>
    <property type="match status" value="2"/>
</dbReference>
<dbReference type="GO" id="GO:0007416">
    <property type="term" value="P:synapse assembly"/>
    <property type="evidence" value="ECO:0007669"/>
    <property type="project" value="TreeGrafter"/>
</dbReference>
<evidence type="ECO:0000259" key="14">
    <source>
        <dbReference type="PROSITE" id="PS50835"/>
    </source>
</evidence>
<dbReference type="SMART" id="SM00408">
    <property type="entry name" value="IGc2"/>
    <property type="match status" value="5"/>
</dbReference>
<protein>
    <recommendedName>
        <fullName evidence="18">Protein sidekick</fullName>
    </recommendedName>
</protein>
<dbReference type="FunFam" id="2.60.40.10:FF:000158">
    <property type="entry name" value="Sidekick cell adhesion molecule 2"/>
    <property type="match status" value="1"/>
</dbReference>
<feature type="domain" description="Ig-like" evidence="14">
    <location>
        <begin position="326"/>
        <end position="416"/>
    </location>
</feature>
<dbReference type="InterPro" id="IPR013783">
    <property type="entry name" value="Ig-like_fold"/>
</dbReference>
<dbReference type="FunFam" id="2.60.40.10:FF:000360">
    <property type="entry name" value="Sidekick cell adhesion molecule 2"/>
    <property type="match status" value="2"/>
</dbReference>
<dbReference type="FunFam" id="2.60.40.10:FF:000209">
    <property type="entry name" value="Sidekick cell adhesion molecule 2"/>
    <property type="match status" value="1"/>
</dbReference>
<dbReference type="STRING" id="6689.A0A423SD41"/>
<dbReference type="SUPFAM" id="SSF49265">
    <property type="entry name" value="Fibronectin type III"/>
    <property type="match status" value="8"/>
</dbReference>
<dbReference type="Proteomes" id="UP000283509">
    <property type="component" value="Unassembled WGS sequence"/>
</dbReference>
<evidence type="ECO:0000256" key="1">
    <source>
        <dbReference type="ARBA" id="ARBA00004479"/>
    </source>
</evidence>
<dbReference type="InterPro" id="IPR003599">
    <property type="entry name" value="Ig_sub"/>
</dbReference>
<evidence type="ECO:0000256" key="7">
    <source>
        <dbReference type="ARBA" id="ARBA00023136"/>
    </source>
</evidence>
<keyword evidence="10" id="KW-0393">Immunoglobulin domain</keyword>
<dbReference type="GO" id="GO:0030154">
    <property type="term" value="P:cell differentiation"/>
    <property type="evidence" value="ECO:0007669"/>
    <property type="project" value="UniProtKB-ARBA"/>
</dbReference>
<feature type="domain" description="Ig-like" evidence="14">
    <location>
        <begin position="443"/>
        <end position="529"/>
    </location>
</feature>
<dbReference type="InterPro" id="IPR007110">
    <property type="entry name" value="Ig-like_dom"/>
</dbReference>
<dbReference type="InterPro" id="IPR036116">
    <property type="entry name" value="FN3_sf"/>
</dbReference>
<evidence type="ECO:0000256" key="3">
    <source>
        <dbReference type="ARBA" id="ARBA00022729"/>
    </source>
</evidence>
<comment type="similarity">
    <text evidence="11">Belongs to the sidekick family.</text>
</comment>
<keyword evidence="9" id="KW-0325">Glycoprotein</keyword>
<dbReference type="InterPro" id="IPR036179">
    <property type="entry name" value="Ig-like_dom_sf"/>
</dbReference>
<keyword evidence="7 13" id="KW-0472">Membrane</keyword>
<dbReference type="SMART" id="SM00406">
    <property type="entry name" value="IGv"/>
    <property type="match status" value="2"/>
</dbReference>
<dbReference type="GO" id="GO:0045202">
    <property type="term" value="C:synapse"/>
    <property type="evidence" value="ECO:0007669"/>
    <property type="project" value="TreeGrafter"/>
</dbReference>
<keyword evidence="17" id="KW-1185">Reference proteome</keyword>
<feature type="domain" description="Ig-like" evidence="14">
    <location>
        <begin position="534"/>
        <end position="623"/>
    </location>
</feature>
<feature type="domain" description="Fibronectin type-III" evidence="15">
    <location>
        <begin position="1264"/>
        <end position="1359"/>
    </location>
</feature>
<feature type="domain" description="Fibronectin type-III" evidence="15">
    <location>
        <begin position="1461"/>
        <end position="1557"/>
    </location>
</feature>
<dbReference type="CDD" id="cd00063">
    <property type="entry name" value="FN3"/>
    <property type="match status" value="13"/>
</dbReference>
<accession>A0A423SD41</accession>
<comment type="caution">
    <text evidence="16">The sequence shown here is derived from an EMBL/GenBank/DDBJ whole genome shotgun (WGS) entry which is preliminary data.</text>
</comment>
<dbReference type="InterPro" id="IPR013106">
    <property type="entry name" value="Ig_V-set"/>
</dbReference>
<dbReference type="Pfam" id="PF07679">
    <property type="entry name" value="I-set"/>
    <property type="match status" value="3"/>
</dbReference>
<proteinExistence type="inferred from homology"/>
<dbReference type="InterPro" id="IPR003961">
    <property type="entry name" value="FN3_dom"/>
</dbReference>
<feature type="domain" description="Fibronectin type-III" evidence="15">
    <location>
        <begin position="630"/>
        <end position="735"/>
    </location>
</feature>
<evidence type="ECO:0000256" key="13">
    <source>
        <dbReference type="SAM" id="Phobius"/>
    </source>
</evidence>
<feature type="region of interest" description="Disordered" evidence="12">
    <location>
        <begin position="2034"/>
        <end position="2140"/>
    </location>
</feature>
<dbReference type="SMART" id="SM00060">
    <property type="entry name" value="FN3"/>
    <property type="match status" value="13"/>
</dbReference>
<name>A0A423SD41_PENVA</name>
<feature type="domain" description="Fibronectin type-III" evidence="15">
    <location>
        <begin position="1768"/>
        <end position="1861"/>
    </location>
</feature>
<evidence type="ECO:0000256" key="2">
    <source>
        <dbReference type="ARBA" id="ARBA00022692"/>
    </source>
</evidence>
<organism evidence="16 17">
    <name type="scientific">Penaeus vannamei</name>
    <name type="common">Whiteleg shrimp</name>
    <name type="synonym">Litopenaeus vannamei</name>
    <dbReference type="NCBI Taxonomy" id="6689"/>
    <lineage>
        <taxon>Eukaryota</taxon>
        <taxon>Metazoa</taxon>
        <taxon>Ecdysozoa</taxon>
        <taxon>Arthropoda</taxon>
        <taxon>Crustacea</taxon>
        <taxon>Multicrustacea</taxon>
        <taxon>Malacostraca</taxon>
        <taxon>Eumalacostraca</taxon>
        <taxon>Eucarida</taxon>
        <taxon>Decapoda</taxon>
        <taxon>Dendrobranchiata</taxon>
        <taxon>Penaeoidea</taxon>
        <taxon>Penaeidae</taxon>
        <taxon>Penaeus</taxon>
    </lineage>
</organism>
<evidence type="ECO:0000256" key="12">
    <source>
        <dbReference type="SAM" id="MobiDB-lite"/>
    </source>
</evidence>
<feature type="domain" description="Fibronectin type-III" evidence="15">
    <location>
        <begin position="1668"/>
        <end position="1764"/>
    </location>
</feature>
<feature type="compositionally biased region" description="Polar residues" evidence="12">
    <location>
        <begin position="2036"/>
        <end position="2052"/>
    </location>
</feature>
<feature type="domain" description="Fibronectin type-III" evidence="15">
    <location>
        <begin position="1863"/>
        <end position="1969"/>
    </location>
</feature>
<reference evidence="16 17" key="2">
    <citation type="submission" date="2019-01" db="EMBL/GenBank/DDBJ databases">
        <title>The decoding of complex shrimp genome reveals the adaptation for benthos swimmer, frequently molting mechanism and breeding impact on genome.</title>
        <authorList>
            <person name="Sun Y."/>
            <person name="Gao Y."/>
            <person name="Yu Y."/>
        </authorList>
    </citation>
    <scope>NUCLEOTIDE SEQUENCE [LARGE SCALE GENOMIC DNA]</scope>
    <source>
        <tissue evidence="16">Muscle</tissue>
    </source>
</reference>
<dbReference type="GO" id="GO:0016020">
    <property type="term" value="C:membrane"/>
    <property type="evidence" value="ECO:0007669"/>
    <property type="project" value="UniProtKB-SubCell"/>
</dbReference>
<feature type="domain" description="Fibronectin type-III" evidence="15">
    <location>
        <begin position="1562"/>
        <end position="1663"/>
    </location>
</feature>
<evidence type="ECO:0000256" key="10">
    <source>
        <dbReference type="ARBA" id="ARBA00023319"/>
    </source>
</evidence>
<evidence type="ECO:0000313" key="16">
    <source>
        <dbReference type="EMBL" id="ROT62129.1"/>
    </source>
</evidence>
<dbReference type="FunFam" id="2.60.40.10:FF:000236">
    <property type="entry name" value="Sidekick cell adhesion molecule 2"/>
    <property type="match status" value="1"/>
</dbReference>
<dbReference type="FunFam" id="2.60.40.10:FF:000093">
    <property type="entry name" value="Down syndrome cell adhesion molecule, isoform B"/>
    <property type="match status" value="1"/>
</dbReference>
<evidence type="ECO:0000256" key="11">
    <source>
        <dbReference type="ARBA" id="ARBA00061621"/>
    </source>
</evidence>
<evidence type="ECO:0000259" key="15">
    <source>
        <dbReference type="PROSITE" id="PS50853"/>
    </source>
</evidence>
<dbReference type="OrthoDB" id="8923679at2759"/>
<dbReference type="InterPro" id="IPR050964">
    <property type="entry name" value="Striated_Muscle_Regulatory"/>
</dbReference>
<dbReference type="InterPro" id="IPR003598">
    <property type="entry name" value="Ig_sub2"/>
</dbReference>
<sequence length="2204" mass="245024">MEADTRSVKPKPLRIGLATRRNHSPERRPSPSLMRAHVFLWVSVPFPSRQSVSLGVRGEGRYPQPEYRWLRDGSPLGEFSGEHFYKISSVARDDAGDYRCVARNSAGSIFSAKITVVVAYMNGYNETENTELRVRVGDAAILSLPPLESYPPPSVTWQADDNSLLYGIKYATTDPANELIILETQASDMKTYSARITNTQLGVEEVSGGISLVVEGSSGGAEEEISPSIIVPPANTTIVKDSSIAHLQCIANARPLYQLETLWFKDDVPIEQSGVVFSFNGLWNRTLSLLQADLHYAGVYKCQVRLRTSIDNPIVAEANVIIHERPKLKQQLPVDTYADLGKTLTIPCSVTGTPLPYVTWYRNAANINTLDDNRYRVLLNGSLAISSVQVNDTGMFQCLASNEAGEASAYTWLKVKTWWGDLPPKRVLRSLNARAIARYPSAPVMLVEPQNMTVLDGQDATMTCRAGGAPTPNITWFFNDNDELFENGHYEILASGDLLIVGVYTSDEGKYTCMRANEAGSVSGDAWLSILVKTHIIQPPVDTRVILGRVASLQCKVSHAPSVSVDIHWYHEKNHIDPNGTPRISIRQDGTLEIQEARAADVGQYSCMVRSSGGNETRSARLEVIELPYAPTSVKAERAPRIPKSVRVSWTPTFDGNSPIIKFIIQKREVPVEGVVDDLGLNWVTVLTNVSAATNEAIVSDLRPSTGYQFRVSAVNNVGEGSPSQPSITVILPQEAPSGPPQGLVGSPRSSTEIMIQWEAPMEEERNGMIHGYMVRYRLWGYKDSQWYYRNITKETYKTVHRLIPGQSKFKTQHNYLIGGLIIWKDYEIQVAAYNVKGVGVYSRGIRVKTKEGVPAAPPKDVKVEALSSTTIKVMWKPPDPWMINGINQGYKLQAWKVQPEDGIEPDKITTVPPSPYPDAVETTQLVNLDKYTEYYITVLCFTHPGDGNRSQPIKIRTLEDVPDTIESLKFEDISDRSVRVLWSEPEQSNGILKGYTLTYMVKDTPSTKVIQNFTADVTTHLITDLSATTFYTFEVYGWTSVGPGTPVTATIQSGVEPVLPDPPNRLAVSNIQAFSVVLQFTPGFDGNASISKWTVQAQSSRSSTWETVYAVSAPDATTITVQNLIPYTNYHLRLIANNVVGASAPSEQSPEFQTLQAEPAHPPSNMTVRAMSSTQLRVRWIPLQQFEWYGAPQGYHIRYRPVGCECNFAEDFVYDNTANSHQLVGLQEYTLYEVSMVAVNDIGPSTPTPLAVERTRESVPSAGPDGVSANATTSTTIVVRWKEVPKIHQNGIIEGYKVVYVGKNMKPQEKIIPNNNTFAATITQLRKYYQYTIQVLAYTRKGDGALSTPPLLVQTHDDVPGPPSDISFPDVTFTSARIIWDEPKEPNGEITAYSIVYHLADSTDVNNTLEFGHTERTYKAIGLKPQSYYMFLVRARTRLGLGRAVRAPVYTTNNREFPAPPSKPSVSHSQITSTSITFSWNPGRDGFAPIRYYTVQYTEGNNGWQTIEERIDYSATSYSAQNLKPFTPYTFRLQATNDIGPSGWSDSSIEVRTLPAAPTEHPTDIKVIPITTNSVRVEWTPLFPDSWSGDAKTGGYRVKYRKISDIPTAFNMQHEELQDTLAREVVLQDLQRDMNYEVLVVAFNSQGESPPSAPITVYVGEAVPTGKPKNVNAEPVTSTEIRVTWEPPEEQEQNGELLGYKIFFRSEKDPEGTEEIEVVGAGTTSYELLYLDMYTRYIITILCFNPAGDGPKSDPVYVRTLQDLPGPVANLSFTDITMNSLKVVWDSPARPNGEIVGYLVTYVTARPDENFSKQVKQKVGTPYLLVTSLEEEVTYEFNVKAQTIDYGPEVKANVTTGPQPGSPARPKDLTLTKTVSSVTLHWRNSHSGKGSILGYYIEAKKIAGLEWQMYSDKWSVLMKTETGEVEEYTVSYQNLLPSTQYEFRLIAYNKYGISYPAVANEKIVTPSKRFLEYGYLQQRPFYHQTWFMVTLAAISVVLIIIVIAALCVKSKTYKYKRIVEELLSAQEAANKTMEESLNTDETAFSTFEMRQSRRGTMSKRSTLGRRSVVGATAVVNAKSPPRPAPASVTYSDDDTVKGYDENPDDSSELTEKPTDLSSTASEQESESENESHHSEPHSFVNHYANVNDTLRQSWRRQKPVRNYSSYTDSEAEGSAVMSLNGGQIIMNNMAGSRAPLPGFSSFV</sequence>
<feature type="domain" description="Ig-like" evidence="14">
    <location>
        <begin position="227"/>
        <end position="304"/>
    </location>
</feature>
<keyword evidence="3" id="KW-0732">Signal</keyword>
<feature type="region of interest" description="Disordered" evidence="12">
    <location>
        <begin position="1"/>
        <end position="30"/>
    </location>
</feature>
<evidence type="ECO:0000256" key="8">
    <source>
        <dbReference type="ARBA" id="ARBA00023157"/>
    </source>
</evidence>
<keyword evidence="4" id="KW-0677">Repeat</keyword>
<evidence type="ECO:0000313" key="17">
    <source>
        <dbReference type="Proteomes" id="UP000283509"/>
    </source>
</evidence>
<dbReference type="PROSITE" id="PS50835">
    <property type="entry name" value="IG_LIKE"/>
    <property type="match status" value="5"/>
</dbReference>
<dbReference type="SUPFAM" id="SSF48726">
    <property type="entry name" value="Immunoglobulin"/>
    <property type="match status" value="6"/>
</dbReference>
<feature type="domain" description="Fibronectin type-III" evidence="15">
    <location>
        <begin position="1063"/>
        <end position="1158"/>
    </location>
</feature>
<dbReference type="PANTHER" id="PTHR13817">
    <property type="entry name" value="TITIN"/>
    <property type="match status" value="1"/>
</dbReference>
<dbReference type="PANTHER" id="PTHR13817:SF166">
    <property type="entry name" value="NEURONAL IGCAM-RELATED"/>
    <property type="match status" value="1"/>
</dbReference>
<dbReference type="EMBL" id="QCYY01003820">
    <property type="protein sequence ID" value="ROT62129.1"/>
    <property type="molecule type" value="Genomic_DNA"/>
</dbReference>
<comment type="subcellular location">
    <subcellularLocation>
        <location evidence="1">Membrane</location>
        <topology evidence="1">Single-pass type I membrane protein</topology>
    </subcellularLocation>
</comment>
<dbReference type="Gene3D" id="2.60.40.10">
    <property type="entry name" value="Immunoglobulins"/>
    <property type="match status" value="19"/>
</dbReference>
<evidence type="ECO:0008006" key="18">
    <source>
        <dbReference type="Google" id="ProtNLM"/>
    </source>
</evidence>
<evidence type="ECO:0000256" key="4">
    <source>
        <dbReference type="ARBA" id="ARBA00022737"/>
    </source>
</evidence>
<feature type="transmembrane region" description="Helical" evidence="13">
    <location>
        <begin position="1987"/>
        <end position="2009"/>
    </location>
</feature>
<keyword evidence="8" id="KW-1015">Disulfide bond</keyword>
<gene>
    <name evidence="16" type="ORF">C7M84_020041</name>
</gene>
<keyword evidence="2 13" id="KW-0812">Transmembrane</keyword>
<feature type="domain" description="Ig-like" evidence="14">
    <location>
        <begin position="31"/>
        <end position="115"/>
    </location>
</feature>
<dbReference type="Pfam" id="PF00041">
    <property type="entry name" value="fn3"/>
    <property type="match status" value="13"/>
</dbReference>
<evidence type="ECO:0000256" key="6">
    <source>
        <dbReference type="ARBA" id="ARBA00022989"/>
    </source>
</evidence>
<evidence type="ECO:0000256" key="9">
    <source>
        <dbReference type="ARBA" id="ARBA00023180"/>
    </source>
</evidence>
<feature type="domain" description="Fibronectin type-III" evidence="15">
    <location>
        <begin position="965"/>
        <end position="1059"/>
    </location>
</feature>
<dbReference type="SMART" id="SM00409">
    <property type="entry name" value="IG"/>
    <property type="match status" value="6"/>
</dbReference>
<dbReference type="GO" id="GO:0007156">
    <property type="term" value="P:homophilic cell adhesion via plasma membrane adhesion molecules"/>
    <property type="evidence" value="ECO:0007669"/>
    <property type="project" value="TreeGrafter"/>
</dbReference>
<feature type="domain" description="Fibronectin type-III" evidence="15">
    <location>
        <begin position="858"/>
        <end position="961"/>
    </location>
</feature>
<dbReference type="GO" id="GO:0009653">
    <property type="term" value="P:anatomical structure morphogenesis"/>
    <property type="evidence" value="ECO:0007669"/>
    <property type="project" value="UniProtKB-ARBA"/>
</dbReference>
<dbReference type="Pfam" id="PF13895">
    <property type="entry name" value="Ig_2"/>
    <property type="match status" value="1"/>
</dbReference>
<dbReference type="PROSITE" id="PS50853">
    <property type="entry name" value="FN3"/>
    <property type="match status" value="13"/>
</dbReference>
<dbReference type="InterPro" id="IPR013098">
    <property type="entry name" value="Ig_I-set"/>
</dbReference>
<keyword evidence="6 13" id="KW-1133">Transmembrane helix</keyword>
<feature type="domain" description="Fibronectin type-III" evidence="15">
    <location>
        <begin position="1163"/>
        <end position="1259"/>
    </location>
</feature>
<reference evidence="16 17" key="1">
    <citation type="submission" date="2018-04" db="EMBL/GenBank/DDBJ databases">
        <authorList>
            <person name="Zhang X."/>
            <person name="Yuan J."/>
            <person name="Li F."/>
            <person name="Xiang J."/>
        </authorList>
    </citation>
    <scope>NUCLEOTIDE SEQUENCE [LARGE SCALE GENOMIC DNA]</scope>
    <source>
        <tissue evidence="16">Muscle</tissue>
    </source>
</reference>
<dbReference type="CDD" id="cd00096">
    <property type="entry name" value="Ig"/>
    <property type="match status" value="1"/>
</dbReference>
<feature type="domain" description="Fibronectin type-III" evidence="15">
    <location>
        <begin position="740"/>
        <end position="853"/>
    </location>
</feature>
<dbReference type="FunFam" id="2.60.40.10:FF:000032">
    <property type="entry name" value="palladin isoform X1"/>
    <property type="match status" value="1"/>
</dbReference>